<dbReference type="InterPro" id="IPR036890">
    <property type="entry name" value="HATPase_C_sf"/>
</dbReference>
<evidence type="ECO:0000256" key="10">
    <source>
        <dbReference type="ARBA" id="ARBA00023012"/>
    </source>
</evidence>
<dbReference type="Proteomes" id="UP000000740">
    <property type="component" value="Chromosome 1"/>
</dbReference>
<organism evidence="14 15">
    <name type="scientific">Halorubrum lacusprofundi (strain ATCC 49239 / DSM 5036 / JCM 8891 / ACAM 34)</name>
    <dbReference type="NCBI Taxonomy" id="416348"/>
    <lineage>
        <taxon>Archaea</taxon>
        <taxon>Methanobacteriati</taxon>
        <taxon>Methanobacteriota</taxon>
        <taxon>Stenosarchaea group</taxon>
        <taxon>Halobacteria</taxon>
        <taxon>Halobacteriales</taxon>
        <taxon>Haloferacaceae</taxon>
        <taxon>Halorubrum</taxon>
    </lineage>
</organism>
<dbReference type="SUPFAM" id="SSF55785">
    <property type="entry name" value="PYP-like sensor domain (PAS domain)"/>
    <property type="match status" value="1"/>
</dbReference>
<gene>
    <name evidence="14" type="ordered locus">Hlac_1440</name>
</gene>
<evidence type="ECO:0000256" key="8">
    <source>
        <dbReference type="ARBA" id="ARBA00022840"/>
    </source>
</evidence>
<dbReference type="PANTHER" id="PTHR42878:SF7">
    <property type="entry name" value="SENSOR HISTIDINE KINASE GLRK"/>
    <property type="match status" value="1"/>
</dbReference>
<evidence type="ECO:0000313" key="15">
    <source>
        <dbReference type="Proteomes" id="UP000000740"/>
    </source>
</evidence>
<evidence type="ECO:0000256" key="5">
    <source>
        <dbReference type="ARBA" id="ARBA00022692"/>
    </source>
</evidence>
<name>B9LNU0_HALLT</name>
<comment type="subcellular location">
    <subcellularLocation>
        <location evidence="2">Membrane</location>
        <topology evidence="2">Multi-pass membrane protein</topology>
    </subcellularLocation>
</comment>
<evidence type="ECO:0000256" key="3">
    <source>
        <dbReference type="ARBA" id="ARBA00012438"/>
    </source>
</evidence>
<dbReference type="eggNOG" id="arCOG02364">
    <property type="taxonomic scope" value="Archaea"/>
</dbReference>
<evidence type="ECO:0000256" key="4">
    <source>
        <dbReference type="ARBA" id="ARBA00022679"/>
    </source>
</evidence>
<dbReference type="PANTHER" id="PTHR42878">
    <property type="entry name" value="TWO-COMPONENT HISTIDINE KINASE"/>
    <property type="match status" value="1"/>
</dbReference>
<evidence type="ECO:0000256" key="2">
    <source>
        <dbReference type="ARBA" id="ARBA00004141"/>
    </source>
</evidence>
<dbReference type="InterPro" id="IPR003594">
    <property type="entry name" value="HATPase_dom"/>
</dbReference>
<dbReference type="Pfam" id="PF02518">
    <property type="entry name" value="HATPase_c"/>
    <property type="match status" value="1"/>
</dbReference>
<keyword evidence="7 14" id="KW-0418">Kinase</keyword>
<keyword evidence="15" id="KW-1185">Reference proteome</keyword>
<dbReference type="InterPro" id="IPR035965">
    <property type="entry name" value="PAS-like_dom_sf"/>
</dbReference>
<comment type="catalytic activity">
    <reaction evidence="1">
        <text>ATP + protein L-histidine = ADP + protein N-phospho-L-histidine.</text>
        <dbReference type="EC" id="2.7.13.3"/>
    </reaction>
</comment>
<keyword evidence="10" id="KW-0902">Two-component regulatory system</keyword>
<proteinExistence type="predicted"/>
<dbReference type="SUPFAM" id="SSF55874">
    <property type="entry name" value="ATPase domain of HSP90 chaperone/DNA topoisomerase II/histidine kinase"/>
    <property type="match status" value="1"/>
</dbReference>
<dbReference type="EMBL" id="CP001365">
    <property type="protein sequence ID" value="ACM57028.1"/>
    <property type="molecule type" value="Genomic_DNA"/>
</dbReference>
<dbReference type="SMART" id="SM00387">
    <property type="entry name" value="HATPase_c"/>
    <property type="match status" value="1"/>
</dbReference>
<dbReference type="HOGENOM" id="CLU_000445_114_58_2"/>
<keyword evidence="5" id="KW-0812">Transmembrane</keyword>
<evidence type="ECO:0000256" key="9">
    <source>
        <dbReference type="ARBA" id="ARBA00022989"/>
    </source>
</evidence>
<dbReference type="GO" id="GO:0016020">
    <property type="term" value="C:membrane"/>
    <property type="evidence" value="ECO:0007669"/>
    <property type="project" value="UniProtKB-SubCell"/>
</dbReference>
<evidence type="ECO:0000256" key="7">
    <source>
        <dbReference type="ARBA" id="ARBA00022777"/>
    </source>
</evidence>
<sequence>MREPAGTRLPVIFDDLDVGINLHDPTTNEILDANARLEELYGYSADVLRTMGVGDYTAPSTKFSQDEANRLIQRAADGEPQTFHWQIERSNGELRWVRIHLSSTCIDGDRCVISEVQDVTEYRARERRLRLLSRIIRHNLRNKTNVIMGYADRVRQAVEDETIEQEIETVLDITTEVGGLSDSVKQIEEIAEPDATERSQTDLRAVARSLVADARETHPNASFSVIAPESVWVIADKGIRYAIEHAVRNAVEHNDRETPSVTVSVESGDRDGHGVVRVADDGPPIPDTEVEVLKQDVETSSTYHGTGVGLWVILWCVESLGGELVFEENTPRGNVVSISLPKAAEPPSGDE</sequence>
<evidence type="ECO:0000256" key="6">
    <source>
        <dbReference type="ARBA" id="ARBA00022741"/>
    </source>
</evidence>
<dbReference type="PROSITE" id="PS50109">
    <property type="entry name" value="HIS_KIN"/>
    <property type="match status" value="1"/>
</dbReference>
<dbReference type="EC" id="2.7.13.3" evidence="3"/>
<dbReference type="GO" id="GO:0030295">
    <property type="term" value="F:protein kinase activator activity"/>
    <property type="evidence" value="ECO:0007669"/>
    <property type="project" value="TreeGrafter"/>
</dbReference>
<dbReference type="Pfam" id="PF08448">
    <property type="entry name" value="PAS_4"/>
    <property type="match status" value="1"/>
</dbReference>
<dbReference type="NCBIfam" id="TIGR00229">
    <property type="entry name" value="sensory_box"/>
    <property type="match status" value="1"/>
</dbReference>
<keyword evidence="8" id="KW-0067">ATP-binding</keyword>
<keyword evidence="11" id="KW-0472">Membrane</keyword>
<dbReference type="GeneID" id="7400267"/>
<feature type="region of interest" description="Disordered" evidence="12">
    <location>
        <begin position="255"/>
        <end position="286"/>
    </location>
</feature>
<keyword evidence="9" id="KW-1133">Transmembrane helix</keyword>
<dbReference type="Gene3D" id="3.30.450.20">
    <property type="entry name" value="PAS domain"/>
    <property type="match status" value="1"/>
</dbReference>
<feature type="domain" description="Histidine kinase" evidence="13">
    <location>
        <begin position="135"/>
        <end position="344"/>
    </location>
</feature>
<evidence type="ECO:0000256" key="1">
    <source>
        <dbReference type="ARBA" id="ARBA00000085"/>
    </source>
</evidence>
<dbReference type="InterPro" id="IPR000014">
    <property type="entry name" value="PAS"/>
</dbReference>
<accession>B9LNU0</accession>
<keyword evidence="6" id="KW-0547">Nucleotide-binding</keyword>
<dbReference type="InterPro" id="IPR005467">
    <property type="entry name" value="His_kinase_dom"/>
</dbReference>
<evidence type="ECO:0000256" key="12">
    <source>
        <dbReference type="SAM" id="MobiDB-lite"/>
    </source>
</evidence>
<dbReference type="Gene3D" id="3.30.565.10">
    <property type="entry name" value="Histidine kinase-like ATPase, C-terminal domain"/>
    <property type="match status" value="1"/>
</dbReference>
<keyword evidence="4" id="KW-0808">Transferase</keyword>
<dbReference type="GO" id="GO:0007234">
    <property type="term" value="P:osmosensory signaling via phosphorelay pathway"/>
    <property type="evidence" value="ECO:0007669"/>
    <property type="project" value="TreeGrafter"/>
</dbReference>
<dbReference type="GO" id="GO:0004673">
    <property type="term" value="F:protein histidine kinase activity"/>
    <property type="evidence" value="ECO:0007669"/>
    <property type="project" value="UniProtKB-EC"/>
</dbReference>
<feature type="compositionally biased region" description="Basic and acidic residues" evidence="12">
    <location>
        <begin position="267"/>
        <end position="280"/>
    </location>
</feature>
<dbReference type="InterPro" id="IPR050351">
    <property type="entry name" value="BphY/WalK/GraS-like"/>
</dbReference>
<dbReference type="PRINTS" id="PR00344">
    <property type="entry name" value="BCTRLSENSOR"/>
</dbReference>
<dbReference type="RefSeq" id="WP_015910170.1">
    <property type="nucleotide sequence ID" value="NC_012029.1"/>
</dbReference>
<dbReference type="InterPro" id="IPR013656">
    <property type="entry name" value="PAS_4"/>
</dbReference>
<dbReference type="GO" id="GO:0005524">
    <property type="term" value="F:ATP binding"/>
    <property type="evidence" value="ECO:0007669"/>
    <property type="project" value="UniProtKB-KW"/>
</dbReference>
<dbReference type="InterPro" id="IPR004358">
    <property type="entry name" value="Sig_transdc_His_kin-like_C"/>
</dbReference>
<dbReference type="AlphaFoldDB" id="B9LNU0"/>
<dbReference type="GO" id="GO:0000156">
    <property type="term" value="F:phosphorelay response regulator activity"/>
    <property type="evidence" value="ECO:0007669"/>
    <property type="project" value="TreeGrafter"/>
</dbReference>
<evidence type="ECO:0000256" key="11">
    <source>
        <dbReference type="ARBA" id="ARBA00023136"/>
    </source>
</evidence>
<reference evidence="14 15" key="1">
    <citation type="journal article" date="2016" name="Stand. Genomic Sci.">
        <title>Complete genome sequence of the Antarctic Halorubrum lacusprofundi type strain ACAM 34.</title>
        <authorList>
            <person name="Anderson I.J."/>
            <person name="DasSarma P."/>
            <person name="Lucas S."/>
            <person name="Copeland A."/>
            <person name="Lapidus A."/>
            <person name="Del Rio T.G."/>
            <person name="Tice H."/>
            <person name="Dalin E."/>
            <person name="Bruce D.C."/>
            <person name="Goodwin L."/>
            <person name="Pitluck S."/>
            <person name="Sims D."/>
            <person name="Brettin T.S."/>
            <person name="Detter J.C."/>
            <person name="Han C.S."/>
            <person name="Larimer F."/>
            <person name="Hauser L."/>
            <person name="Land M."/>
            <person name="Ivanova N."/>
            <person name="Richardson P."/>
            <person name="Cavicchioli R."/>
            <person name="DasSarma S."/>
            <person name="Woese C.R."/>
            <person name="Kyrpides N.C."/>
        </authorList>
    </citation>
    <scope>NUCLEOTIDE SEQUENCE [LARGE SCALE GENOMIC DNA]</scope>
    <source>
        <strain evidence="15">ATCC 49239 / DSM 5036 / JCM 8891 / ACAM 34</strain>
    </source>
</reference>
<dbReference type="KEGG" id="hla:Hlac_1440"/>
<protein>
    <recommendedName>
        <fullName evidence="3">histidine kinase</fullName>
        <ecNumber evidence="3">2.7.13.3</ecNumber>
    </recommendedName>
</protein>
<dbReference type="CDD" id="cd00130">
    <property type="entry name" value="PAS"/>
    <property type="match status" value="1"/>
</dbReference>
<evidence type="ECO:0000313" key="14">
    <source>
        <dbReference type="EMBL" id="ACM57028.1"/>
    </source>
</evidence>
<evidence type="ECO:0000259" key="13">
    <source>
        <dbReference type="PROSITE" id="PS50109"/>
    </source>
</evidence>